<dbReference type="PANTHER" id="PTHR10788">
    <property type="entry name" value="TREHALOSE-6-PHOSPHATE SYNTHASE"/>
    <property type="match status" value="1"/>
</dbReference>
<dbReference type="Gene3D" id="3.40.50.2000">
    <property type="entry name" value="Glycogen Phosphorylase B"/>
    <property type="match status" value="2"/>
</dbReference>
<comment type="caution">
    <text evidence="3">The sequence shown here is derived from an EMBL/GenBank/DDBJ whole genome shotgun (WGS) entry which is preliminary data.</text>
</comment>
<dbReference type="AlphaFoldDB" id="A0A542E0N5"/>
<evidence type="ECO:0000313" key="3">
    <source>
        <dbReference type="EMBL" id="TQJ08895.1"/>
    </source>
</evidence>
<proteinExistence type="inferred from homology"/>
<keyword evidence="4" id="KW-1185">Reference proteome</keyword>
<reference evidence="3 4" key="1">
    <citation type="submission" date="2019-06" db="EMBL/GenBank/DDBJ databases">
        <title>Sequencing the genomes of 1000 actinobacteria strains.</title>
        <authorList>
            <person name="Klenk H.-P."/>
        </authorList>
    </citation>
    <scope>NUCLEOTIDE SEQUENCE [LARGE SCALE GENOMIC DNA]</scope>
    <source>
        <strain evidence="3 4">DSM 18607</strain>
    </source>
</reference>
<dbReference type="PANTHER" id="PTHR10788:SF106">
    <property type="entry name" value="BCDNA.GH08860"/>
    <property type="match status" value="1"/>
</dbReference>
<dbReference type="GO" id="GO:0005992">
    <property type="term" value="P:trehalose biosynthetic process"/>
    <property type="evidence" value="ECO:0007669"/>
    <property type="project" value="InterPro"/>
</dbReference>
<evidence type="ECO:0000313" key="4">
    <source>
        <dbReference type="Proteomes" id="UP000317893"/>
    </source>
</evidence>
<evidence type="ECO:0000256" key="1">
    <source>
        <dbReference type="ARBA" id="ARBA00008799"/>
    </source>
</evidence>
<feature type="compositionally biased region" description="Low complexity" evidence="2">
    <location>
        <begin position="502"/>
        <end position="514"/>
    </location>
</feature>
<name>A0A542E0N5_9MICO</name>
<feature type="region of interest" description="Disordered" evidence="2">
    <location>
        <begin position="467"/>
        <end position="514"/>
    </location>
</feature>
<organism evidence="3 4">
    <name type="scientific">Lapillicoccus jejuensis</name>
    <dbReference type="NCBI Taxonomy" id="402171"/>
    <lineage>
        <taxon>Bacteria</taxon>
        <taxon>Bacillati</taxon>
        <taxon>Actinomycetota</taxon>
        <taxon>Actinomycetes</taxon>
        <taxon>Micrococcales</taxon>
        <taxon>Intrasporangiaceae</taxon>
        <taxon>Lapillicoccus</taxon>
    </lineage>
</organism>
<dbReference type="GO" id="GO:0003825">
    <property type="term" value="F:alpha,alpha-trehalose-phosphate synthase (UDP-forming) activity"/>
    <property type="evidence" value="ECO:0007669"/>
    <property type="project" value="TreeGrafter"/>
</dbReference>
<protein>
    <submittedName>
        <fullName evidence="3">Trehalose 6-phosphate synthase</fullName>
    </submittedName>
</protein>
<dbReference type="OrthoDB" id="9761633at2"/>
<dbReference type="Proteomes" id="UP000317893">
    <property type="component" value="Unassembled WGS sequence"/>
</dbReference>
<dbReference type="Pfam" id="PF00982">
    <property type="entry name" value="Glyco_transf_20"/>
    <property type="match status" value="1"/>
</dbReference>
<dbReference type="RefSeq" id="WP_141848351.1">
    <property type="nucleotide sequence ID" value="NZ_VFMN01000001.1"/>
</dbReference>
<accession>A0A542E0N5</accession>
<gene>
    <name evidence="3" type="ORF">FB458_1994</name>
</gene>
<evidence type="ECO:0000256" key="2">
    <source>
        <dbReference type="SAM" id="MobiDB-lite"/>
    </source>
</evidence>
<dbReference type="SUPFAM" id="SSF53756">
    <property type="entry name" value="UDP-Glycosyltransferase/glycogen phosphorylase"/>
    <property type="match status" value="1"/>
</dbReference>
<sequence length="514" mass="57663">MTRRYDLVIAANRLPVDRVVAADGSTSWGRSPGGLVTAMDSVMRGRDGAWVGWAGDPGEAPEPFTEAGMYLRPVPLSEEEVAHYYEGMSNDTLWPIYHDVIVQASFHREWWRAYTTVNRRFAEAAAEVADDGATVWVQDYQLQLVPAMLRELRPDLRIGWFDHIPFPPVELFAQLPWRRPILEGLIGADFLGFQRVADAQNFVRACRQLLRAQTRKDTVTVHRPDGGTHTVRAAAIPISIDFRGLEELARSESVRQRAAELRHQLGDPEVLMLGVDRLDYTKGIRHRLKAYEELLQDGAIAPPQVTLVQVATPSRERVDSYRELRTQIETTVGRINGDHGAIGSPAVHYIHHTQPLEEMAALYLAADVALVTPLRDGMNLVAKEYVTCRWDNGGALVLSEFTGAYHELHQAFVCNPHDVEGLKQTILKAIHTPSKDKARIMRALRRRVADHDVQRWAQRFLDALAAAPGAPQRSARQDAEDEASQEARWAADERRGPRRRTTSSTPAGADRGQR</sequence>
<dbReference type="EMBL" id="VFMN01000001">
    <property type="protein sequence ID" value="TQJ08895.1"/>
    <property type="molecule type" value="Genomic_DNA"/>
</dbReference>
<dbReference type="InterPro" id="IPR001830">
    <property type="entry name" value="Glyco_trans_20"/>
</dbReference>
<dbReference type="CDD" id="cd03788">
    <property type="entry name" value="GT20_TPS"/>
    <property type="match status" value="1"/>
</dbReference>
<comment type="similarity">
    <text evidence="1">Belongs to the glycosyltransferase 20 family.</text>
</comment>